<feature type="active site" description="Proton donor" evidence="5">
    <location>
        <position position="51"/>
    </location>
</feature>
<dbReference type="InterPro" id="IPR020471">
    <property type="entry name" value="AKR"/>
</dbReference>
<dbReference type="PIRSF" id="PIRSF000097">
    <property type="entry name" value="AKR"/>
    <property type="match status" value="1"/>
</dbReference>
<proteinExistence type="inferred from homology"/>
<keyword evidence="10" id="KW-1185">Reference proteome</keyword>
<evidence type="ECO:0000256" key="7">
    <source>
        <dbReference type="PIRSR" id="PIRSR000097-3"/>
    </source>
</evidence>
<evidence type="ECO:0000256" key="6">
    <source>
        <dbReference type="PIRSR" id="PIRSR000097-2"/>
    </source>
</evidence>
<dbReference type="GO" id="GO:0050580">
    <property type="term" value="F:2,5-didehydrogluconate reductase activity"/>
    <property type="evidence" value="ECO:0007669"/>
    <property type="project" value="UniProtKB-EC"/>
</dbReference>
<dbReference type="RefSeq" id="WP_129529223.1">
    <property type="nucleotide sequence ID" value="NZ_UFQB01000019.1"/>
</dbReference>
<dbReference type="AlphaFoldDB" id="A0A446CMY3"/>
<organism evidence="9 10">
    <name type="scientific">Achromobacter agilis</name>
    <dbReference type="NCBI Taxonomy" id="1353888"/>
    <lineage>
        <taxon>Bacteria</taxon>
        <taxon>Pseudomonadati</taxon>
        <taxon>Pseudomonadota</taxon>
        <taxon>Betaproteobacteria</taxon>
        <taxon>Burkholderiales</taxon>
        <taxon>Alcaligenaceae</taxon>
        <taxon>Achromobacter</taxon>
    </lineage>
</organism>
<feature type="domain" description="NADP-dependent oxidoreductase" evidence="8">
    <location>
        <begin position="18"/>
        <end position="260"/>
    </location>
</feature>
<dbReference type="PANTHER" id="PTHR43827:SF3">
    <property type="entry name" value="NADP-DEPENDENT OXIDOREDUCTASE DOMAIN-CONTAINING PROTEIN"/>
    <property type="match status" value="1"/>
</dbReference>
<dbReference type="PROSITE" id="PS00062">
    <property type="entry name" value="ALDOKETO_REDUCTASE_2"/>
    <property type="match status" value="1"/>
</dbReference>
<comment type="similarity">
    <text evidence="1">Belongs to the aldo/keto reductase family.</text>
</comment>
<dbReference type="InterPro" id="IPR018170">
    <property type="entry name" value="Aldo/ket_reductase_CS"/>
</dbReference>
<accession>A0A446CMY3</accession>
<keyword evidence="3 9" id="KW-0560">Oxidoreductase</keyword>
<evidence type="ECO:0000256" key="4">
    <source>
        <dbReference type="ARBA" id="ARBA00049445"/>
    </source>
</evidence>
<dbReference type="FunFam" id="3.20.20.100:FF:000002">
    <property type="entry name" value="2,5-diketo-D-gluconic acid reductase A"/>
    <property type="match status" value="1"/>
</dbReference>
<keyword evidence="2" id="KW-0521">NADP</keyword>
<dbReference type="InterPro" id="IPR023210">
    <property type="entry name" value="NADP_OxRdtase_dom"/>
</dbReference>
<gene>
    <name evidence="9" type="primary">dkgA</name>
    <name evidence="9" type="ORF">AGI3411_04124</name>
</gene>
<dbReference type="Gene3D" id="3.20.20.100">
    <property type="entry name" value="NADP-dependent oxidoreductase domain"/>
    <property type="match status" value="1"/>
</dbReference>
<dbReference type="Pfam" id="PF00248">
    <property type="entry name" value="Aldo_ket_red"/>
    <property type="match status" value="1"/>
</dbReference>
<dbReference type="SUPFAM" id="SSF51430">
    <property type="entry name" value="NAD(P)-linked oxidoreductase"/>
    <property type="match status" value="1"/>
</dbReference>
<dbReference type="Proteomes" id="UP000289184">
    <property type="component" value="Unassembled WGS sequence"/>
</dbReference>
<evidence type="ECO:0000259" key="8">
    <source>
        <dbReference type="Pfam" id="PF00248"/>
    </source>
</evidence>
<evidence type="ECO:0000313" key="9">
    <source>
        <dbReference type="EMBL" id="SSW69307.1"/>
    </source>
</evidence>
<feature type="site" description="Lowers pKa of active site Tyr" evidence="7">
    <location>
        <position position="76"/>
    </location>
</feature>
<comment type="catalytic activity">
    <reaction evidence="4">
        <text>hydroxyacetone + NADP(+) = methylglyoxal + NADPH + H(+)</text>
        <dbReference type="Rhea" id="RHEA:27986"/>
        <dbReference type="ChEBI" id="CHEBI:15378"/>
        <dbReference type="ChEBI" id="CHEBI:17158"/>
        <dbReference type="ChEBI" id="CHEBI:27957"/>
        <dbReference type="ChEBI" id="CHEBI:57783"/>
        <dbReference type="ChEBI" id="CHEBI:58349"/>
    </reaction>
</comment>
<dbReference type="OrthoDB" id="9804790at2"/>
<evidence type="ECO:0000256" key="1">
    <source>
        <dbReference type="ARBA" id="ARBA00007905"/>
    </source>
</evidence>
<sequence>MAKVPAVKLNDGGKIPQLGLGVWQVPDEQAAASVKEALAAGYRSVDTAAIYGNEAGVGAGLRASGVGRKDLFITTKLWNDRHGYDEAHKAMDESLEKLGLAYVDLYLIHWPVAGSEKFLDAWRAMVEMKEDGRARSIGVSNFTQANLERLIDASGVVPAVNQIELHPGFAQRGLRAFHARHGIATESWSPLAQGGVAKEKSIVDLARKYGKSPAQVTLRWHLQNDLIVIPKSVTPARIRENIDVFDFELSAADMAAIDGIPDGKRLGPDPEAFGK</sequence>
<dbReference type="PANTHER" id="PTHR43827">
    <property type="entry name" value="2,5-DIKETO-D-GLUCONIC ACID REDUCTASE"/>
    <property type="match status" value="1"/>
</dbReference>
<feature type="binding site" evidence="6">
    <location>
        <position position="109"/>
    </location>
    <ligand>
        <name>substrate</name>
    </ligand>
</feature>
<protein>
    <submittedName>
        <fullName evidence="9">2,5-diketo-D-gluconic acid reductase A</fullName>
        <ecNumber evidence="9">1.1.1.274</ecNumber>
    </submittedName>
</protein>
<dbReference type="EC" id="1.1.1.274" evidence="9"/>
<dbReference type="PROSITE" id="PS00063">
    <property type="entry name" value="ALDOKETO_REDUCTASE_3"/>
    <property type="match status" value="1"/>
</dbReference>
<evidence type="ECO:0000313" key="10">
    <source>
        <dbReference type="Proteomes" id="UP000289184"/>
    </source>
</evidence>
<dbReference type="EMBL" id="UFQB01000019">
    <property type="protein sequence ID" value="SSW69307.1"/>
    <property type="molecule type" value="Genomic_DNA"/>
</dbReference>
<evidence type="ECO:0000256" key="2">
    <source>
        <dbReference type="ARBA" id="ARBA00022857"/>
    </source>
</evidence>
<dbReference type="PROSITE" id="PS00798">
    <property type="entry name" value="ALDOKETO_REDUCTASE_1"/>
    <property type="match status" value="1"/>
</dbReference>
<evidence type="ECO:0000256" key="3">
    <source>
        <dbReference type="ARBA" id="ARBA00023002"/>
    </source>
</evidence>
<reference evidence="9 10" key="1">
    <citation type="submission" date="2018-07" db="EMBL/GenBank/DDBJ databases">
        <authorList>
            <person name="Peeters C."/>
        </authorList>
    </citation>
    <scope>NUCLEOTIDE SEQUENCE [LARGE SCALE GENOMIC DNA]</scope>
    <source>
        <strain evidence="9 10">LMG 3411</strain>
    </source>
</reference>
<dbReference type="PRINTS" id="PR00069">
    <property type="entry name" value="ALDKETRDTASE"/>
</dbReference>
<name>A0A446CMY3_9BURK</name>
<dbReference type="InterPro" id="IPR036812">
    <property type="entry name" value="NAD(P)_OxRdtase_dom_sf"/>
</dbReference>
<dbReference type="GO" id="GO:1990002">
    <property type="term" value="F:methylglyoxal reductase (NADPH) (acetol producing) activity"/>
    <property type="evidence" value="ECO:0007669"/>
    <property type="project" value="RHEA"/>
</dbReference>
<evidence type="ECO:0000256" key="5">
    <source>
        <dbReference type="PIRSR" id="PIRSR000097-1"/>
    </source>
</evidence>